<name>A0A9N9ILN5_9GLOM</name>
<accession>A0A9N9ILN5</accession>
<keyword evidence="2" id="KW-1185">Reference proteome</keyword>
<dbReference type="Proteomes" id="UP000789570">
    <property type="component" value="Unassembled WGS sequence"/>
</dbReference>
<evidence type="ECO:0000313" key="2">
    <source>
        <dbReference type="Proteomes" id="UP000789570"/>
    </source>
</evidence>
<reference evidence="1" key="1">
    <citation type="submission" date="2021-06" db="EMBL/GenBank/DDBJ databases">
        <authorList>
            <person name="Kallberg Y."/>
            <person name="Tangrot J."/>
            <person name="Rosling A."/>
        </authorList>
    </citation>
    <scope>NUCLEOTIDE SEQUENCE</scope>
    <source>
        <strain evidence="1">UK204</strain>
    </source>
</reference>
<protein>
    <submittedName>
        <fullName evidence="1">10259_t:CDS:1</fullName>
    </submittedName>
</protein>
<sequence>MRYICEAEDLTSAIFNNSSAAVTTLYQRLFKNNSKFSGPLIMGHDKIEISEQLLKGVTFRLFVCFIRKFWLFVYGIGVFSEEQLYYAVSVLQEHKGIDLFGISHPQIQTFIQILLIPRYQSEEWHIINKMQALWNYHL</sequence>
<dbReference type="EMBL" id="CAJVPQ010014896">
    <property type="protein sequence ID" value="CAG8740932.1"/>
    <property type="molecule type" value="Genomic_DNA"/>
</dbReference>
<gene>
    <name evidence="1" type="ORF">FCALED_LOCUS15613</name>
</gene>
<comment type="caution">
    <text evidence="1">The sequence shown here is derived from an EMBL/GenBank/DDBJ whole genome shotgun (WGS) entry which is preliminary data.</text>
</comment>
<proteinExistence type="predicted"/>
<dbReference type="AlphaFoldDB" id="A0A9N9ILN5"/>
<evidence type="ECO:0000313" key="1">
    <source>
        <dbReference type="EMBL" id="CAG8740932.1"/>
    </source>
</evidence>
<organism evidence="1 2">
    <name type="scientific">Funneliformis caledonium</name>
    <dbReference type="NCBI Taxonomy" id="1117310"/>
    <lineage>
        <taxon>Eukaryota</taxon>
        <taxon>Fungi</taxon>
        <taxon>Fungi incertae sedis</taxon>
        <taxon>Mucoromycota</taxon>
        <taxon>Glomeromycotina</taxon>
        <taxon>Glomeromycetes</taxon>
        <taxon>Glomerales</taxon>
        <taxon>Glomeraceae</taxon>
        <taxon>Funneliformis</taxon>
    </lineage>
</organism>
<dbReference type="OrthoDB" id="2303998at2759"/>